<dbReference type="OrthoDB" id="202825at2759"/>
<keyword evidence="7" id="KW-1185">Reference proteome</keyword>
<dbReference type="GO" id="GO:0036064">
    <property type="term" value="C:ciliary basal body"/>
    <property type="evidence" value="ECO:0007669"/>
    <property type="project" value="TreeGrafter"/>
</dbReference>
<feature type="non-terminal residue" evidence="5">
    <location>
        <position position="1"/>
    </location>
</feature>
<dbReference type="EMBL" id="CAJNOQ010040876">
    <property type="protein sequence ID" value="CAF1621489.1"/>
    <property type="molecule type" value="Genomic_DNA"/>
</dbReference>
<feature type="region of interest" description="Disordered" evidence="4">
    <location>
        <begin position="1"/>
        <end position="30"/>
    </location>
</feature>
<protein>
    <submittedName>
        <fullName evidence="5">Uncharacterized protein</fullName>
    </submittedName>
</protein>
<evidence type="ECO:0000313" key="5">
    <source>
        <dbReference type="EMBL" id="CAF1621489.1"/>
    </source>
</evidence>
<keyword evidence="2" id="KW-0547">Nucleotide-binding</keyword>
<dbReference type="GO" id="GO:0005524">
    <property type="term" value="F:ATP binding"/>
    <property type="evidence" value="ECO:0007669"/>
    <property type="project" value="UniProtKB-KW"/>
</dbReference>
<evidence type="ECO:0000256" key="4">
    <source>
        <dbReference type="SAM" id="MobiDB-lite"/>
    </source>
</evidence>
<evidence type="ECO:0000256" key="3">
    <source>
        <dbReference type="ARBA" id="ARBA00022840"/>
    </source>
</evidence>
<dbReference type="GO" id="GO:0000226">
    <property type="term" value="P:microtubule cytoskeleton organization"/>
    <property type="evidence" value="ECO:0007669"/>
    <property type="project" value="TreeGrafter"/>
</dbReference>
<dbReference type="InterPro" id="IPR004344">
    <property type="entry name" value="TTL/TTLL_fam"/>
</dbReference>
<keyword evidence="1" id="KW-0436">Ligase</keyword>
<organism evidence="5 7">
    <name type="scientific">Didymodactylos carnosus</name>
    <dbReference type="NCBI Taxonomy" id="1234261"/>
    <lineage>
        <taxon>Eukaryota</taxon>
        <taxon>Metazoa</taxon>
        <taxon>Spiralia</taxon>
        <taxon>Gnathifera</taxon>
        <taxon>Rotifera</taxon>
        <taxon>Eurotatoria</taxon>
        <taxon>Bdelloidea</taxon>
        <taxon>Philodinida</taxon>
        <taxon>Philodinidae</taxon>
        <taxon>Didymodactylos</taxon>
    </lineage>
</organism>
<accession>A0A816CFD4</accession>
<dbReference type="AlphaFoldDB" id="A0A816CFD4"/>
<comment type="caution">
    <text evidence="5">The sequence shown here is derived from an EMBL/GenBank/DDBJ whole genome shotgun (WGS) entry which is preliminary data.</text>
</comment>
<dbReference type="Proteomes" id="UP000681722">
    <property type="component" value="Unassembled WGS sequence"/>
</dbReference>
<evidence type="ECO:0000256" key="1">
    <source>
        <dbReference type="ARBA" id="ARBA00022598"/>
    </source>
</evidence>
<evidence type="ECO:0000313" key="7">
    <source>
        <dbReference type="Proteomes" id="UP000663829"/>
    </source>
</evidence>
<reference evidence="5" key="1">
    <citation type="submission" date="2021-02" db="EMBL/GenBank/DDBJ databases">
        <authorList>
            <person name="Nowell W R."/>
        </authorList>
    </citation>
    <scope>NUCLEOTIDE SEQUENCE</scope>
</reference>
<dbReference type="GO" id="GO:0015631">
    <property type="term" value="F:tubulin binding"/>
    <property type="evidence" value="ECO:0007669"/>
    <property type="project" value="TreeGrafter"/>
</dbReference>
<evidence type="ECO:0000256" key="2">
    <source>
        <dbReference type="ARBA" id="ARBA00022741"/>
    </source>
</evidence>
<sequence>LDQENEGKNEDEEDEGENEEGSLKSSESDVDTDIYNALDPHVLISDKVRRVGDMDVKSGLIPSLFVNVPPTVRFGTENQQIDPLPPPLKKMMKWKMSTITPNIVKNTVIRSGFRLMNADEGNDWLGTWSRHMKPQCFRAIREFQKVNHFPGSFQIGRKDRLWRNLSHMQAIHSKREFDFVPHTFVLPADLLLLKRIFEETTDSKECKWIVKPPASARGQGIRVISKIEHVPKKRPVIVQK</sequence>
<evidence type="ECO:0000313" key="6">
    <source>
        <dbReference type="EMBL" id="CAF4512306.1"/>
    </source>
</evidence>
<dbReference type="Pfam" id="PF03133">
    <property type="entry name" value="TTL"/>
    <property type="match status" value="1"/>
</dbReference>
<dbReference type="PANTHER" id="PTHR12241">
    <property type="entry name" value="TUBULIN POLYGLUTAMYLASE"/>
    <property type="match status" value="1"/>
</dbReference>
<proteinExistence type="predicted"/>
<name>A0A816CFD4_9BILA</name>
<dbReference type="PANTHER" id="PTHR12241:SF162">
    <property type="entry name" value="TUBULIN MONOGLUTAMYLASE TTLL4"/>
    <property type="match status" value="1"/>
</dbReference>
<gene>
    <name evidence="5" type="ORF">GPM918_LOCUS43764</name>
    <name evidence="6" type="ORF">SRO942_LOCUS45364</name>
</gene>
<dbReference type="PROSITE" id="PS51221">
    <property type="entry name" value="TTL"/>
    <property type="match status" value="1"/>
</dbReference>
<dbReference type="GO" id="GO:0070740">
    <property type="term" value="F:tubulin-glutamic acid ligase activity"/>
    <property type="evidence" value="ECO:0007669"/>
    <property type="project" value="TreeGrafter"/>
</dbReference>
<dbReference type="EMBL" id="CAJOBC010108109">
    <property type="protein sequence ID" value="CAF4512306.1"/>
    <property type="molecule type" value="Genomic_DNA"/>
</dbReference>
<keyword evidence="3" id="KW-0067">ATP-binding</keyword>
<feature type="compositionally biased region" description="Acidic residues" evidence="4">
    <location>
        <begin position="9"/>
        <end position="20"/>
    </location>
</feature>
<dbReference type="Proteomes" id="UP000663829">
    <property type="component" value="Unassembled WGS sequence"/>
</dbReference>